<dbReference type="PROSITE" id="PS50293">
    <property type="entry name" value="TPR_REGION"/>
    <property type="match status" value="1"/>
</dbReference>
<dbReference type="SUPFAM" id="SSF48452">
    <property type="entry name" value="TPR-like"/>
    <property type="match status" value="1"/>
</dbReference>
<dbReference type="GO" id="GO:0036159">
    <property type="term" value="P:inner dynein arm assembly"/>
    <property type="evidence" value="ECO:0007669"/>
    <property type="project" value="TreeGrafter"/>
</dbReference>
<dbReference type="InterPro" id="IPR008978">
    <property type="entry name" value="HSP20-like_chaperone"/>
</dbReference>
<feature type="compositionally biased region" description="Basic and acidic residues" evidence="2">
    <location>
        <begin position="204"/>
        <end position="228"/>
    </location>
</feature>
<dbReference type="SUPFAM" id="SSF49764">
    <property type="entry name" value="HSP20-like chaperones"/>
    <property type="match status" value="1"/>
</dbReference>
<gene>
    <name evidence="4" type="ORF">KC19_5G125100</name>
</gene>
<dbReference type="PROSITE" id="PS51203">
    <property type="entry name" value="CS"/>
    <property type="match status" value="1"/>
</dbReference>
<protein>
    <recommendedName>
        <fullName evidence="3">CS domain-containing protein</fullName>
    </recommendedName>
</protein>
<evidence type="ECO:0000256" key="1">
    <source>
        <dbReference type="PROSITE-ProRule" id="PRU00339"/>
    </source>
</evidence>
<feature type="domain" description="CS" evidence="3">
    <location>
        <begin position="2"/>
        <end position="86"/>
    </location>
</feature>
<evidence type="ECO:0000313" key="5">
    <source>
        <dbReference type="Proteomes" id="UP000822688"/>
    </source>
</evidence>
<dbReference type="AlphaFoldDB" id="A0A8T0I0Q0"/>
<feature type="region of interest" description="Disordered" evidence="2">
    <location>
        <begin position="204"/>
        <end position="279"/>
    </location>
</feature>
<dbReference type="SMART" id="SM00028">
    <property type="entry name" value="TPR"/>
    <property type="match status" value="3"/>
</dbReference>
<dbReference type="InterPro" id="IPR019734">
    <property type="entry name" value="TPR_rpt"/>
</dbReference>
<dbReference type="GO" id="GO:0003341">
    <property type="term" value="P:cilium movement"/>
    <property type="evidence" value="ECO:0007669"/>
    <property type="project" value="TreeGrafter"/>
</dbReference>
<dbReference type="InterPro" id="IPR007052">
    <property type="entry name" value="CS_dom"/>
</dbReference>
<dbReference type="PROSITE" id="PS50005">
    <property type="entry name" value="TPR"/>
    <property type="match status" value="1"/>
</dbReference>
<evidence type="ECO:0000313" key="4">
    <source>
        <dbReference type="EMBL" id="KAG0577014.1"/>
    </source>
</evidence>
<keyword evidence="1" id="KW-0802">TPR repeat</keyword>
<feature type="compositionally biased region" description="Basic and acidic residues" evidence="2">
    <location>
        <begin position="250"/>
        <end position="267"/>
    </location>
</feature>
<dbReference type="Gene3D" id="2.60.40.790">
    <property type="match status" value="1"/>
</dbReference>
<feature type="compositionally biased region" description="Acidic residues" evidence="2">
    <location>
        <begin position="174"/>
        <end position="187"/>
    </location>
</feature>
<dbReference type="PANTHER" id="PTHR46492:SF1">
    <property type="entry name" value="DYNEIN AXONEMAL ASSEMBLY FACTOR 4"/>
    <property type="match status" value="1"/>
</dbReference>
<dbReference type="InterPro" id="IPR052004">
    <property type="entry name" value="Dynein_assembly_factor_4"/>
</dbReference>
<dbReference type="Gene3D" id="1.25.40.10">
    <property type="entry name" value="Tetratricopeptide repeat domain"/>
    <property type="match status" value="2"/>
</dbReference>
<evidence type="ECO:0000256" key="2">
    <source>
        <dbReference type="SAM" id="MobiDB-lite"/>
    </source>
</evidence>
<dbReference type="Pfam" id="PF04969">
    <property type="entry name" value="CS"/>
    <property type="match status" value="1"/>
</dbReference>
<sequence>MPISPDFKWQESEAWVKIDVELRTVNPATADITTTECFVKVNSYPYLFQVDLEGEIDTKESSGVVDKNGVHFHLVKTEPKLWNRLAAMGDKKEIMARRQRSMDSIRETSQQEKKKFGEKKSIINRVAVSKQMQLDEAKRKAIERRKNAEMHQENVELAEWKKQLPTAKPKPQEDAQEYEDVEGDEEVDMTDKLEYEKLREQFNRDNLEVQDEEKAVGPLPSKKERVTFADDETDNTESKEPLKENIGPPCEDKCDSVKSTSTDEEKNSVPPNPKPKSVLRERQAVASFEKILPAPRKFSCVSIDFSDKPTLPDHLPARESREVKVELKDRTQAAASDSNDVSDREPIFLQDKGDSFFKAGDYQSAANAYSDAISKDAAMVYCYANRAACRLHLKQAQACIDDCTAVIHLLNSDDPIFDMQVDIACAACPEYVKRYRDSPNEGLGLLTCLSRQRTSGNDIQSLKNSVKARALTRRGTAYCMLGDLQKAVTDYSSALELFPKNADVESSLKEMQARLDAASETSEPGCDESICAQKPTPNSEMESTLTLDQN</sequence>
<proteinExistence type="predicted"/>
<feature type="region of interest" description="Disordered" evidence="2">
    <location>
        <begin position="147"/>
        <end position="187"/>
    </location>
</feature>
<dbReference type="InterPro" id="IPR011990">
    <property type="entry name" value="TPR-like_helical_dom_sf"/>
</dbReference>
<name>A0A8T0I0Q0_CERPU</name>
<dbReference type="Proteomes" id="UP000822688">
    <property type="component" value="Chromosome 5"/>
</dbReference>
<accession>A0A8T0I0Q0</accession>
<keyword evidence="5" id="KW-1185">Reference proteome</keyword>
<feature type="region of interest" description="Disordered" evidence="2">
    <location>
        <begin position="515"/>
        <end position="550"/>
    </location>
</feature>
<dbReference type="Pfam" id="PF00515">
    <property type="entry name" value="TPR_1"/>
    <property type="match status" value="1"/>
</dbReference>
<dbReference type="EMBL" id="CM026425">
    <property type="protein sequence ID" value="KAG0577014.1"/>
    <property type="molecule type" value="Genomic_DNA"/>
</dbReference>
<dbReference type="GO" id="GO:0036158">
    <property type="term" value="P:outer dynein arm assembly"/>
    <property type="evidence" value="ECO:0007669"/>
    <property type="project" value="TreeGrafter"/>
</dbReference>
<reference evidence="4" key="1">
    <citation type="submission" date="2020-06" db="EMBL/GenBank/DDBJ databases">
        <title>WGS assembly of Ceratodon purpureus strain R40.</title>
        <authorList>
            <person name="Carey S.B."/>
            <person name="Jenkins J."/>
            <person name="Shu S."/>
            <person name="Lovell J.T."/>
            <person name="Sreedasyam A."/>
            <person name="Maumus F."/>
            <person name="Tiley G.P."/>
            <person name="Fernandez-Pozo N."/>
            <person name="Barry K."/>
            <person name="Chen C."/>
            <person name="Wang M."/>
            <person name="Lipzen A."/>
            <person name="Daum C."/>
            <person name="Saski C.A."/>
            <person name="Payton A.C."/>
            <person name="Mcbreen J.C."/>
            <person name="Conrad R.E."/>
            <person name="Kollar L.M."/>
            <person name="Olsson S."/>
            <person name="Huttunen S."/>
            <person name="Landis J.B."/>
            <person name="Wickett N.J."/>
            <person name="Johnson M.G."/>
            <person name="Rensing S.A."/>
            <person name="Grimwood J."/>
            <person name="Schmutz J."/>
            <person name="Mcdaniel S.F."/>
        </authorList>
    </citation>
    <scope>NUCLEOTIDE SEQUENCE</scope>
    <source>
        <strain evidence="4">R40</strain>
    </source>
</reference>
<feature type="repeat" description="TPR" evidence="1">
    <location>
        <begin position="468"/>
        <end position="501"/>
    </location>
</feature>
<dbReference type="PANTHER" id="PTHR46492">
    <property type="entry name" value="DYNEIN ASSEMBLY FACTOR 4, AXONEMAL"/>
    <property type="match status" value="1"/>
</dbReference>
<organism evidence="4 5">
    <name type="scientific">Ceratodon purpureus</name>
    <name type="common">Fire moss</name>
    <name type="synonym">Dicranum purpureum</name>
    <dbReference type="NCBI Taxonomy" id="3225"/>
    <lineage>
        <taxon>Eukaryota</taxon>
        <taxon>Viridiplantae</taxon>
        <taxon>Streptophyta</taxon>
        <taxon>Embryophyta</taxon>
        <taxon>Bryophyta</taxon>
        <taxon>Bryophytina</taxon>
        <taxon>Bryopsida</taxon>
        <taxon>Dicranidae</taxon>
        <taxon>Pseudoditrichales</taxon>
        <taxon>Ditrichaceae</taxon>
        <taxon>Ceratodon</taxon>
    </lineage>
</organism>
<feature type="compositionally biased region" description="Basic and acidic residues" evidence="2">
    <location>
        <begin position="147"/>
        <end position="162"/>
    </location>
</feature>
<evidence type="ECO:0000259" key="3">
    <source>
        <dbReference type="PROSITE" id="PS51203"/>
    </source>
</evidence>
<comment type="caution">
    <text evidence="4">The sequence shown here is derived from an EMBL/GenBank/DDBJ whole genome shotgun (WGS) entry which is preliminary data.</text>
</comment>
<feature type="compositionally biased region" description="Polar residues" evidence="2">
    <location>
        <begin position="535"/>
        <end position="550"/>
    </location>
</feature>